<feature type="domain" description="YgjP-like metallopeptidase" evidence="1">
    <location>
        <begin position="16"/>
        <end position="218"/>
    </location>
</feature>
<keyword evidence="2" id="KW-0378">Hydrolase</keyword>
<reference evidence="2 3" key="1">
    <citation type="submission" date="2016-11" db="EMBL/GenBank/DDBJ databases">
        <title>Trade-off between light-utilization and light-protection in marine flavobacteria.</title>
        <authorList>
            <person name="Kumagai Y."/>
        </authorList>
    </citation>
    <scope>NUCLEOTIDE SEQUENCE [LARGE SCALE GENOMIC DNA]</scope>
    <source>
        <strain evidence="2 3">ATCC 700397</strain>
    </source>
</reference>
<dbReference type="GO" id="GO:0016787">
    <property type="term" value="F:hydrolase activity"/>
    <property type="evidence" value="ECO:0007669"/>
    <property type="project" value="UniProtKB-KW"/>
</dbReference>
<dbReference type="CDD" id="cd07344">
    <property type="entry name" value="M48_yhfN_like"/>
    <property type="match status" value="1"/>
</dbReference>
<accession>A0A2S7KY16</accession>
<sequence>MIVSEIDIVIQKSNRKTVSIFIERDGSVSARVPEKLSDEEIRDILKAKEYQIFKNLAEWTQLNENAVEREYVNGQSFLYLGRNYRLKLVDEKLDGVQFKRNTFFLSKEDKHKAKELFIKFYKDKLNSKIYPIIERYKNQLGVEPNQVKVMELQNRWASCTPNGNVNFHWKCAMAPIDVLHYIVVHELSHLIHNNHTKAFWNEVDKILPKYDEQVNWLKINGVGMSL</sequence>
<organism evidence="2 3">
    <name type="scientific">Polaribacter filamentus</name>
    <dbReference type="NCBI Taxonomy" id="53483"/>
    <lineage>
        <taxon>Bacteria</taxon>
        <taxon>Pseudomonadati</taxon>
        <taxon>Bacteroidota</taxon>
        <taxon>Flavobacteriia</taxon>
        <taxon>Flavobacteriales</taxon>
        <taxon>Flavobacteriaceae</taxon>
    </lineage>
</organism>
<protein>
    <submittedName>
        <fullName evidence="2">Metal-dependent hydrolase</fullName>
    </submittedName>
</protein>
<dbReference type="PANTHER" id="PTHR30399">
    <property type="entry name" value="UNCHARACTERIZED PROTEIN YGJP"/>
    <property type="match status" value="1"/>
</dbReference>
<dbReference type="Pfam" id="PF01863">
    <property type="entry name" value="YgjP-like"/>
    <property type="match status" value="1"/>
</dbReference>
<dbReference type="OrthoDB" id="9811177at2"/>
<dbReference type="InterPro" id="IPR053136">
    <property type="entry name" value="UTP_pyrophosphatase-like"/>
</dbReference>
<dbReference type="Proteomes" id="UP000239522">
    <property type="component" value="Unassembled WGS sequence"/>
</dbReference>
<evidence type="ECO:0000313" key="3">
    <source>
        <dbReference type="Proteomes" id="UP000239522"/>
    </source>
</evidence>
<gene>
    <name evidence="2" type="ORF">BST83_10555</name>
</gene>
<dbReference type="RefSeq" id="WP_104809759.1">
    <property type="nucleotide sequence ID" value="NZ_MQUA01000013.1"/>
</dbReference>
<evidence type="ECO:0000313" key="2">
    <source>
        <dbReference type="EMBL" id="PQB07549.1"/>
    </source>
</evidence>
<evidence type="ECO:0000259" key="1">
    <source>
        <dbReference type="Pfam" id="PF01863"/>
    </source>
</evidence>
<comment type="caution">
    <text evidence="2">The sequence shown here is derived from an EMBL/GenBank/DDBJ whole genome shotgun (WGS) entry which is preliminary data.</text>
</comment>
<dbReference type="PANTHER" id="PTHR30399:SF1">
    <property type="entry name" value="UTP PYROPHOSPHATASE"/>
    <property type="match status" value="1"/>
</dbReference>
<proteinExistence type="predicted"/>
<dbReference type="EMBL" id="MQUA01000013">
    <property type="protein sequence ID" value="PQB07549.1"/>
    <property type="molecule type" value="Genomic_DNA"/>
</dbReference>
<dbReference type="AlphaFoldDB" id="A0A2S7KY16"/>
<name>A0A2S7KY16_9FLAO</name>
<dbReference type="Gene3D" id="3.30.2010.10">
    <property type="entry name" value="Metalloproteases ('zincins'), catalytic domain"/>
    <property type="match status" value="1"/>
</dbReference>
<dbReference type="InterPro" id="IPR002725">
    <property type="entry name" value="YgjP-like_metallopeptidase"/>
</dbReference>
<keyword evidence="3" id="KW-1185">Reference proteome</keyword>